<accession>A0A168RXS5</accession>
<dbReference type="InParanoid" id="A0A168RXS5"/>
<dbReference type="OrthoDB" id="21471at2759"/>
<evidence type="ECO:0000256" key="1">
    <source>
        <dbReference type="ARBA" id="ARBA00010402"/>
    </source>
</evidence>
<evidence type="ECO:0000313" key="4">
    <source>
        <dbReference type="Proteomes" id="UP000078561"/>
    </source>
</evidence>
<sequence length="309" mass="34819">MGVNVSKDVSSSRPSSRPGLFGSTRNENKPPERVDFGTVFPNGLYTSTPQDFDARMLRQLILTKKLSPFYKGLGLPDALDQVATTTAGTTQQKDRRPRNACNQSDVPAEKESIDQLQKLYRDAVECPICFLYYPANINYSRCCDQPICTECFIQIHRPADDPSQPATCPFCLESNYGVTYTAPAWHEQPSIPTTTDKGNARHTTSGVSDGIIPRRQSITHTHPHVVLTDHIRPDWNKPIPTRTSRRLTGDQSRLPPATTRPSRSASSVDYDQYVTSMRDMNLDLEEWMVMEAIRLSLAEQQQQQEEQQT</sequence>
<dbReference type="CDD" id="cd24139">
    <property type="entry name" value="SIP5-like"/>
    <property type="match status" value="1"/>
</dbReference>
<feature type="compositionally biased region" description="Polar residues" evidence="2">
    <location>
        <begin position="190"/>
        <end position="207"/>
    </location>
</feature>
<dbReference type="AlphaFoldDB" id="A0A168RXS5"/>
<name>A0A168RXS5_ABSGL</name>
<keyword evidence="4" id="KW-1185">Reference proteome</keyword>
<feature type="region of interest" description="Disordered" evidence="2">
    <location>
        <begin position="187"/>
        <end position="210"/>
    </location>
</feature>
<evidence type="ECO:0000313" key="3">
    <source>
        <dbReference type="EMBL" id="SAM07535.1"/>
    </source>
</evidence>
<reference evidence="3" key="1">
    <citation type="submission" date="2016-04" db="EMBL/GenBank/DDBJ databases">
        <authorList>
            <person name="Evans L.H."/>
            <person name="Alamgir A."/>
            <person name="Owens N."/>
            <person name="Weber N.D."/>
            <person name="Virtaneva K."/>
            <person name="Barbian K."/>
            <person name="Babar A."/>
            <person name="Rosenke K."/>
        </authorList>
    </citation>
    <scope>NUCLEOTIDE SEQUENCE [LARGE SCALE GENOMIC DNA]</scope>
    <source>
        <strain evidence="3">CBS 101.48</strain>
    </source>
</reference>
<organism evidence="3">
    <name type="scientific">Absidia glauca</name>
    <name type="common">Pin mould</name>
    <dbReference type="NCBI Taxonomy" id="4829"/>
    <lineage>
        <taxon>Eukaryota</taxon>
        <taxon>Fungi</taxon>
        <taxon>Fungi incertae sedis</taxon>
        <taxon>Mucoromycota</taxon>
        <taxon>Mucoromycotina</taxon>
        <taxon>Mucoromycetes</taxon>
        <taxon>Mucorales</taxon>
        <taxon>Cunninghamellaceae</taxon>
        <taxon>Absidia</taxon>
    </lineage>
</organism>
<dbReference type="PANTHER" id="PTHR31315">
    <property type="entry name" value="PROTEIN SIP5"/>
    <property type="match status" value="1"/>
</dbReference>
<dbReference type="Proteomes" id="UP000078561">
    <property type="component" value="Unassembled WGS sequence"/>
</dbReference>
<dbReference type="InterPro" id="IPR039301">
    <property type="entry name" value="Sip5/DA2"/>
</dbReference>
<dbReference type="FunCoup" id="A0A168RXS5">
    <property type="interactions" value="4"/>
</dbReference>
<dbReference type="PANTHER" id="PTHR31315:SF1">
    <property type="entry name" value="PROTEIN SIP5"/>
    <property type="match status" value="1"/>
</dbReference>
<dbReference type="EMBL" id="LT554760">
    <property type="protein sequence ID" value="SAM07535.1"/>
    <property type="molecule type" value="Genomic_DNA"/>
</dbReference>
<evidence type="ECO:0008006" key="5">
    <source>
        <dbReference type="Google" id="ProtNLM"/>
    </source>
</evidence>
<feature type="region of interest" description="Disordered" evidence="2">
    <location>
        <begin position="232"/>
        <end position="267"/>
    </location>
</feature>
<gene>
    <name evidence="3" type="primary">ABSGL_13178.1 scaffold 13659</name>
</gene>
<proteinExistence type="inferred from homology"/>
<dbReference type="SUPFAM" id="SSF57850">
    <property type="entry name" value="RING/U-box"/>
    <property type="match status" value="1"/>
</dbReference>
<feature type="region of interest" description="Disordered" evidence="2">
    <location>
        <begin position="85"/>
        <end position="107"/>
    </location>
</feature>
<feature type="compositionally biased region" description="Basic and acidic residues" evidence="2">
    <location>
        <begin position="26"/>
        <end position="35"/>
    </location>
</feature>
<dbReference type="STRING" id="4829.A0A168RXS5"/>
<dbReference type="OMA" id="MDLEDWM"/>
<evidence type="ECO:0000256" key="2">
    <source>
        <dbReference type="SAM" id="MobiDB-lite"/>
    </source>
</evidence>
<comment type="similarity">
    <text evidence="1">Belongs to the SIP5 family.</text>
</comment>
<dbReference type="GO" id="GO:0005737">
    <property type="term" value="C:cytoplasm"/>
    <property type="evidence" value="ECO:0007669"/>
    <property type="project" value="TreeGrafter"/>
</dbReference>
<feature type="region of interest" description="Disordered" evidence="2">
    <location>
        <begin position="1"/>
        <end position="40"/>
    </location>
</feature>
<protein>
    <recommendedName>
        <fullName evidence="5">RING-type domain-containing protein</fullName>
    </recommendedName>
</protein>